<evidence type="ECO:0000256" key="1">
    <source>
        <dbReference type="SAM" id="SignalP"/>
    </source>
</evidence>
<dbReference type="EMBL" id="JAVFKY010000003">
    <property type="protein sequence ID" value="KAK5578610.1"/>
    <property type="molecule type" value="Genomic_DNA"/>
</dbReference>
<proteinExistence type="predicted"/>
<reference evidence="3 4" key="1">
    <citation type="submission" date="2023-11" db="EMBL/GenBank/DDBJ databases">
        <title>Dfirmibasis_genome.</title>
        <authorList>
            <person name="Edelbroek B."/>
            <person name="Kjellin J."/>
            <person name="Jerlstrom-Hultqvist J."/>
            <person name="Soderbom F."/>
        </authorList>
    </citation>
    <scope>NUCLEOTIDE SEQUENCE [LARGE SCALE GENOMIC DNA]</scope>
    <source>
        <strain evidence="3 4">TNS-C-14</strain>
    </source>
</reference>
<evidence type="ECO:0000313" key="4">
    <source>
        <dbReference type="Proteomes" id="UP001344447"/>
    </source>
</evidence>
<dbReference type="Gene3D" id="2.60.40.290">
    <property type="match status" value="1"/>
</dbReference>
<dbReference type="InterPro" id="IPR012291">
    <property type="entry name" value="CBM2_carb-bd_dom_sf"/>
</dbReference>
<feature type="chain" id="PRO_5042858805" description="Carbohydrate binding domain-containing protein" evidence="1">
    <location>
        <begin position="21"/>
        <end position="165"/>
    </location>
</feature>
<dbReference type="PANTHER" id="PTHR33239">
    <property type="entry name" value="CELLULOSE-BINDING DOMAIN-CONTAINING PROTEIN-RELATED"/>
    <property type="match status" value="1"/>
</dbReference>
<dbReference type="GO" id="GO:0030198">
    <property type="term" value="P:extracellular matrix organization"/>
    <property type="evidence" value="ECO:0007669"/>
    <property type="project" value="TreeGrafter"/>
</dbReference>
<dbReference type="InterPro" id="IPR008965">
    <property type="entry name" value="CBM2/CBM3_carb-bd_dom_sf"/>
</dbReference>
<dbReference type="GO" id="GO:0031012">
    <property type="term" value="C:extracellular matrix"/>
    <property type="evidence" value="ECO:0007669"/>
    <property type="project" value="TreeGrafter"/>
</dbReference>
<sequence length="165" mass="18869">MKSIVFIFLCFLLTVAFVSAQDSTEFNDAVARGRPPYSCPGNCGGEHTCHVKDSKCTCYDHGNYREVYLVFKCINSWVDCGRTYTQYDVTIVNPTNCNILDIYIGYDYTFKLRDSSSLWNMVRISQGVLTLPSYQQSINAHASYTFGFIIEGNRQPNLNILYIRF</sequence>
<dbReference type="InterPro" id="IPR052879">
    <property type="entry name" value="Dd_Spore_Germination_Stalk"/>
</dbReference>
<comment type="caution">
    <text evidence="3">The sequence shown here is derived from an EMBL/GenBank/DDBJ whole genome shotgun (WGS) entry which is preliminary data.</text>
</comment>
<dbReference type="GO" id="GO:0004553">
    <property type="term" value="F:hydrolase activity, hydrolyzing O-glycosyl compounds"/>
    <property type="evidence" value="ECO:0007669"/>
    <property type="project" value="InterPro"/>
</dbReference>
<dbReference type="SUPFAM" id="SSF49384">
    <property type="entry name" value="Carbohydrate-binding domain"/>
    <property type="match status" value="1"/>
</dbReference>
<dbReference type="SMART" id="SM01063">
    <property type="entry name" value="CBM49"/>
    <property type="match status" value="1"/>
</dbReference>
<evidence type="ECO:0000313" key="3">
    <source>
        <dbReference type="EMBL" id="KAK5578610.1"/>
    </source>
</evidence>
<dbReference type="Proteomes" id="UP001344447">
    <property type="component" value="Unassembled WGS sequence"/>
</dbReference>
<evidence type="ECO:0000259" key="2">
    <source>
        <dbReference type="SMART" id="SM01063"/>
    </source>
</evidence>
<protein>
    <recommendedName>
        <fullName evidence="2">Carbohydrate binding domain-containing protein</fullName>
    </recommendedName>
</protein>
<dbReference type="AlphaFoldDB" id="A0AAN7U4J0"/>
<organism evidence="3 4">
    <name type="scientific">Dictyostelium firmibasis</name>
    <dbReference type="NCBI Taxonomy" id="79012"/>
    <lineage>
        <taxon>Eukaryota</taxon>
        <taxon>Amoebozoa</taxon>
        <taxon>Evosea</taxon>
        <taxon>Eumycetozoa</taxon>
        <taxon>Dictyostelia</taxon>
        <taxon>Dictyosteliales</taxon>
        <taxon>Dictyosteliaceae</taxon>
        <taxon>Dictyostelium</taxon>
    </lineage>
</organism>
<accession>A0AAN7U4J0</accession>
<feature type="signal peptide" evidence="1">
    <location>
        <begin position="1"/>
        <end position="20"/>
    </location>
</feature>
<name>A0AAN7U4J0_9MYCE</name>
<keyword evidence="1" id="KW-0732">Signal</keyword>
<keyword evidence="4" id="KW-1185">Reference proteome</keyword>
<feature type="domain" description="Carbohydrate binding" evidence="2">
    <location>
        <begin position="67"/>
        <end position="153"/>
    </location>
</feature>
<dbReference type="GO" id="GO:0005201">
    <property type="term" value="F:extracellular matrix structural constituent"/>
    <property type="evidence" value="ECO:0007669"/>
    <property type="project" value="TreeGrafter"/>
</dbReference>
<gene>
    <name evidence="3" type="ORF">RB653_008282</name>
</gene>
<dbReference type="PANTHER" id="PTHR33239:SF1">
    <property type="entry name" value="CELLULOSE-BINDING DOMAIN-CONTAINING PROTEIN"/>
    <property type="match status" value="1"/>
</dbReference>
<dbReference type="InterPro" id="IPR019028">
    <property type="entry name" value="CBM_49"/>
</dbReference>
<dbReference type="Pfam" id="PF09478">
    <property type="entry name" value="CBM49"/>
    <property type="match status" value="1"/>
</dbReference>
<dbReference type="GO" id="GO:0030247">
    <property type="term" value="F:polysaccharide binding"/>
    <property type="evidence" value="ECO:0007669"/>
    <property type="project" value="InterPro"/>
</dbReference>